<evidence type="ECO:0000259" key="1">
    <source>
        <dbReference type="Pfam" id="PF03358"/>
    </source>
</evidence>
<dbReference type="InterPro" id="IPR005025">
    <property type="entry name" value="FMN_Rdtase-like_dom"/>
</dbReference>
<dbReference type="GO" id="GO:0005829">
    <property type="term" value="C:cytosol"/>
    <property type="evidence" value="ECO:0007669"/>
    <property type="project" value="TreeGrafter"/>
</dbReference>
<dbReference type="SUPFAM" id="SSF52218">
    <property type="entry name" value="Flavoproteins"/>
    <property type="match status" value="1"/>
</dbReference>
<dbReference type="Proteomes" id="UP000198393">
    <property type="component" value="Unassembled WGS sequence"/>
</dbReference>
<organism evidence="2 3">
    <name type="scientific">Ekhidna lutea</name>
    <dbReference type="NCBI Taxonomy" id="447679"/>
    <lineage>
        <taxon>Bacteria</taxon>
        <taxon>Pseudomonadati</taxon>
        <taxon>Bacteroidota</taxon>
        <taxon>Cytophagia</taxon>
        <taxon>Cytophagales</taxon>
        <taxon>Reichenbachiellaceae</taxon>
        <taxon>Ekhidna</taxon>
    </lineage>
</organism>
<dbReference type="RefSeq" id="WP_089357645.1">
    <property type="nucleotide sequence ID" value="NZ_FZPD01000005.1"/>
</dbReference>
<protein>
    <submittedName>
        <fullName evidence="2">NAD(P)H-dependent FMN reductase</fullName>
    </submittedName>
</protein>
<dbReference type="GO" id="GO:0010181">
    <property type="term" value="F:FMN binding"/>
    <property type="evidence" value="ECO:0007669"/>
    <property type="project" value="TreeGrafter"/>
</dbReference>
<proteinExistence type="predicted"/>
<feature type="domain" description="NADPH-dependent FMN reductase-like" evidence="1">
    <location>
        <begin position="2"/>
        <end position="139"/>
    </location>
</feature>
<dbReference type="PANTHER" id="PTHR30543:SF21">
    <property type="entry name" value="NAD(P)H-DEPENDENT FMN REDUCTASE LOT6"/>
    <property type="match status" value="1"/>
</dbReference>
<evidence type="ECO:0000313" key="3">
    <source>
        <dbReference type="Proteomes" id="UP000198393"/>
    </source>
</evidence>
<name>A0A239L524_EKHLU</name>
<dbReference type="Pfam" id="PF03358">
    <property type="entry name" value="FMN_red"/>
    <property type="match status" value="1"/>
</dbReference>
<dbReference type="GO" id="GO:0016491">
    <property type="term" value="F:oxidoreductase activity"/>
    <property type="evidence" value="ECO:0007669"/>
    <property type="project" value="InterPro"/>
</dbReference>
<dbReference type="EMBL" id="FZPD01000005">
    <property type="protein sequence ID" value="SNT25008.1"/>
    <property type="molecule type" value="Genomic_DNA"/>
</dbReference>
<dbReference type="InterPro" id="IPR050712">
    <property type="entry name" value="NAD(P)H-dep_reductase"/>
</dbReference>
<gene>
    <name evidence="2" type="ORF">SAMN05421640_2949</name>
</gene>
<dbReference type="AlphaFoldDB" id="A0A239L524"/>
<reference evidence="2 3" key="1">
    <citation type="submission" date="2017-06" db="EMBL/GenBank/DDBJ databases">
        <authorList>
            <person name="Kim H.J."/>
            <person name="Triplett B.A."/>
        </authorList>
    </citation>
    <scope>NUCLEOTIDE SEQUENCE [LARGE SCALE GENOMIC DNA]</scope>
    <source>
        <strain evidence="2 3">DSM 19307</strain>
    </source>
</reference>
<dbReference type="PANTHER" id="PTHR30543">
    <property type="entry name" value="CHROMATE REDUCTASE"/>
    <property type="match status" value="1"/>
</dbReference>
<accession>A0A239L524</accession>
<sequence>MITIISGTNRKNSISMQVALQYQEILKSEGADSTIIDLEKLPNDFISSALYENQGTNVDFNPIRDHMKEAQKFVFIVPEYNGSFPGILKTFLDALEFPGTLKGKKCAIVGLSSGMQGAVMAMSHLTDIFNYLGMHVLANKPKLMRINGKMEAGKITDESYTKRLKDQAKAIISF</sequence>
<dbReference type="Gene3D" id="3.40.50.360">
    <property type="match status" value="1"/>
</dbReference>
<evidence type="ECO:0000313" key="2">
    <source>
        <dbReference type="EMBL" id="SNT25008.1"/>
    </source>
</evidence>
<dbReference type="OrthoDB" id="9812295at2"/>
<dbReference type="InterPro" id="IPR029039">
    <property type="entry name" value="Flavoprotein-like_sf"/>
</dbReference>
<keyword evidence="3" id="KW-1185">Reference proteome</keyword>